<evidence type="ECO:0000256" key="1">
    <source>
        <dbReference type="SAM" id="SignalP"/>
    </source>
</evidence>
<keyword evidence="1" id="KW-0732">Signal</keyword>
<dbReference type="InterPro" id="IPR029055">
    <property type="entry name" value="Ntn_hydrolases_N"/>
</dbReference>
<dbReference type="Proteomes" id="UP000824755">
    <property type="component" value="Chromosome"/>
</dbReference>
<sequence length="348" mass="36932">MPRKLALSALLFAATLPFSAKAAENPKAVLVIHGGAGVIKRTMSAQDEAEIRAAMSTALTRGYQQLQQGKPALDAVTAAITVLEDSPHFNAGKGAVFTHDGKNELDSSIMEGKTRRAGAVAGVHHIRNPILAARAVMEKSSHVMLVGDGAEAFAKEQGITLVDPSYFKTEKRWKQLQKTLNEEKRKTAFTDVEARKHFGTVGAVALDAAGGLAAGTSTGGMMNKRWGRVGDSPIIGAGTWADERCGVSGTGWGEYYIRTHAASAVCERMKYLNEHPAQAGQAVINEEIPRLGGDGGAIVLSATGEFAFPFNTDGMFRGWIGADGIPHVAIFADEIMTGDQRSDAGQKR</sequence>
<proteinExistence type="predicted"/>
<feature type="signal peptide" evidence="1">
    <location>
        <begin position="1"/>
        <end position="22"/>
    </location>
</feature>
<reference evidence="2 3" key="1">
    <citation type="submission" date="2021-08" db="EMBL/GenBank/DDBJ databases">
        <title>Lysobacter sp. strain CJ11 Genome sequencing and assembly.</title>
        <authorList>
            <person name="Kim I."/>
        </authorList>
    </citation>
    <scope>NUCLEOTIDE SEQUENCE [LARGE SCALE GENOMIC DNA]</scope>
    <source>
        <strain evidence="2 3">CJ11</strain>
    </source>
</reference>
<protein>
    <submittedName>
        <fullName evidence="2">Isoaspartyl peptidase/L-asparaginase</fullName>
    </submittedName>
</protein>
<dbReference type="SUPFAM" id="SSF56235">
    <property type="entry name" value="N-terminal nucleophile aminohydrolases (Ntn hydrolases)"/>
    <property type="match status" value="1"/>
</dbReference>
<dbReference type="PANTHER" id="PTHR10188">
    <property type="entry name" value="L-ASPARAGINASE"/>
    <property type="match status" value="1"/>
</dbReference>
<dbReference type="EMBL" id="CP080544">
    <property type="protein sequence ID" value="QYR53540.1"/>
    <property type="molecule type" value="Genomic_DNA"/>
</dbReference>
<dbReference type="PANTHER" id="PTHR10188:SF6">
    <property type="entry name" value="N(4)-(BETA-N-ACETYLGLUCOSAMINYL)-L-ASPARAGINASE"/>
    <property type="match status" value="1"/>
</dbReference>
<dbReference type="RefSeq" id="WP_220380356.1">
    <property type="nucleotide sequence ID" value="NZ_CP080544.1"/>
</dbReference>
<accession>A0ABX8WRR3</accession>
<dbReference type="CDD" id="cd04701">
    <property type="entry name" value="Asparaginase_2"/>
    <property type="match status" value="1"/>
</dbReference>
<gene>
    <name evidence="2" type="ORF">H8L67_03285</name>
</gene>
<feature type="chain" id="PRO_5045737968" evidence="1">
    <location>
        <begin position="23"/>
        <end position="348"/>
    </location>
</feature>
<dbReference type="Pfam" id="PF01112">
    <property type="entry name" value="Asparaginase_2"/>
    <property type="match status" value="1"/>
</dbReference>
<keyword evidence="3" id="KW-1185">Reference proteome</keyword>
<evidence type="ECO:0000313" key="3">
    <source>
        <dbReference type="Proteomes" id="UP000824755"/>
    </source>
</evidence>
<dbReference type="InterPro" id="IPR000246">
    <property type="entry name" value="Peptidase_T2"/>
</dbReference>
<organism evidence="2 3">
    <name type="scientific">Lysobacter soyae</name>
    <dbReference type="NCBI Taxonomy" id="2764185"/>
    <lineage>
        <taxon>Bacteria</taxon>
        <taxon>Pseudomonadati</taxon>
        <taxon>Pseudomonadota</taxon>
        <taxon>Gammaproteobacteria</taxon>
        <taxon>Lysobacterales</taxon>
        <taxon>Lysobacteraceae</taxon>
        <taxon>Lysobacter</taxon>
    </lineage>
</organism>
<name>A0ABX8WRR3_9GAMM</name>
<evidence type="ECO:0000313" key="2">
    <source>
        <dbReference type="EMBL" id="QYR53540.1"/>
    </source>
</evidence>
<dbReference type="Gene3D" id="3.60.20.30">
    <property type="entry name" value="(Glycosyl)asparaginase"/>
    <property type="match status" value="1"/>
</dbReference>